<protein>
    <recommendedName>
        <fullName evidence="3">EF-hand domain-containing protein</fullName>
    </recommendedName>
</protein>
<dbReference type="PANTHER" id="PTHR23064">
    <property type="entry name" value="TROPONIN"/>
    <property type="match status" value="1"/>
</dbReference>
<dbReference type="InterPro" id="IPR052591">
    <property type="entry name" value="CML21-like"/>
</dbReference>
<dbReference type="InterPro" id="IPR018247">
    <property type="entry name" value="EF_Hand_1_Ca_BS"/>
</dbReference>
<dbReference type="Proteomes" id="UP000245119">
    <property type="component" value="Linkage Group LG5"/>
</dbReference>
<sequence>MYNDSDKDQKVSFEEFVAGVKKIIEFVENAREFFKQMDTSGDGYLDKKELRELLNRCGQKLPEEDLNKILQEADKNRDNKISFDEFIEACT</sequence>
<evidence type="ECO:0000256" key="1">
    <source>
        <dbReference type="ARBA" id="ARBA00022737"/>
    </source>
</evidence>
<reference evidence="4 5" key="1">
    <citation type="submission" date="2018-04" db="EMBL/GenBank/DDBJ databases">
        <title>The genome of golden apple snail Pomacea canaliculata provides insight into stress tolerance and invasive adaptation.</title>
        <authorList>
            <person name="Liu C."/>
            <person name="Liu B."/>
            <person name="Ren Y."/>
            <person name="Zhang Y."/>
            <person name="Wang H."/>
            <person name="Li S."/>
            <person name="Jiang F."/>
            <person name="Yin L."/>
            <person name="Zhang G."/>
            <person name="Qian W."/>
            <person name="Fan W."/>
        </authorList>
    </citation>
    <scope>NUCLEOTIDE SEQUENCE [LARGE SCALE GENOMIC DNA]</scope>
    <source>
        <strain evidence="4">SZHN2017</strain>
        <tissue evidence="4">Muscle</tissue>
    </source>
</reference>
<dbReference type="AlphaFoldDB" id="A0A2T7P935"/>
<accession>A0A2T7P935</accession>
<keyword evidence="1" id="KW-0677">Repeat</keyword>
<evidence type="ECO:0000256" key="2">
    <source>
        <dbReference type="ARBA" id="ARBA00022837"/>
    </source>
</evidence>
<proteinExistence type="predicted"/>
<evidence type="ECO:0000313" key="4">
    <source>
        <dbReference type="EMBL" id="PVD29932.1"/>
    </source>
</evidence>
<dbReference type="STRING" id="400727.A0A2T7P935"/>
<gene>
    <name evidence="4" type="ORF">C0Q70_09191</name>
</gene>
<dbReference type="Pfam" id="PF13499">
    <property type="entry name" value="EF-hand_7"/>
    <property type="match status" value="1"/>
</dbReference>
<comment type="caution">
    <text evidence="4">The sequence shown here is derived from an EMBL/GenBank/DDBJ whole genome shotgun (WGS) entry which is preliminary data.</text>
</comment>
<dbReference type="OrthoDB" id="26525at2759"/>
<dbReference type="InterPro" id="IPR011992">
    <property type="entry name" value="EF-hand-dom_pair"/>
</dbReference>
<dbReference type="InterPro" id="IPR002048">
    <property type="entry name" value="EF_hand_dom"/>
</dbReference>
<dbReference type="GO" id="GO:0005509">
    <property type="term" value="F:calcium ion binding"/>
    <property type="evidence" value="ECO:0007669"/>
    <property type="project" value="InterPro"/>
</dbReference>
<name>A0A2T7P935_POMCA</name>
<evidence type="ECO:0000313" key="5">
    <source>
        <dbReference type="Proteomes" id="UP000245119"/>
    </source>
</evidence>
<organism evidence="4 5">
    <name type="scientific">Pomacea canaliculata</name>
    <name type="common">Golden apple snail</name>
    <dbReference type="NCBI Taxonomy" id="400727"/>
    <lineage>
        <taxon>Eukaryota</taxon>
        <taxon>Metazoa</taxon>
        <taxon>Spiralia</taxon>
        <taxon>Lophotrochozoa</taxon>
        <taxon>Mollusca</taxon>
        <taxon>Gastropoda</taxon>
        <taxon>Caenogastropoda</taxon>
        <taxon>Architaenioglossa</taxon>
        <taxon>Ampullarioidea</taxon>
        <taxon>Ampullariidae</taxon>
        <taxon>Pomacea</taxon>
    </lineage>
</organism>
<dbReference type="SUPFAM" id="SSF47473">
    <property type="entry name" value="EF-hand"/>
    <property type="match status" value="1"/>
</dbReference>
<feature type="domain" description="EF-hand" evidence="3">
    <location>
        <begin position="61"/>
        <end position="91"/>
    </location>
</feature>
<evidence type="ECO:0000259" key="3">
    <source>
        <dbReference type="PROSITE" id="PS50222"/>
    </source>
</evidence>
<feature type="domain" description="EF-hand" evidence="3">
    <location>
        <begin position="25"/>
        <end position="60"/>
    </location>
</feature>
<keyword evidence="5" id="KW-1185">Reference proteome</keyword>
<dbReference type="PROSITE" id="PS50222">
    <property type="entry name" value="EF_HAND_2"/>
    <property type="match status" value="2"/>
</dbReference>
<dbReference type="FunFam" id="1.10.238.10:FF:000003">
    <property type="entry name" value="Calmodulin A"/>
    <property type="match status" value="1"/>
</dbReference>
<dbReference type="Gene3D" id="1.10.238.10">
    <property type="entry name" value="EF-hand"/>
    <property type="match status" value="1"/>
</dbReference>
<dbReference type="EMBL" id="PZQS01000005">
    <property type="protein sequence ID" value="PVD29932.1"/>
    <property type="molecule type" value="Genomic_DNA"/>
</dbReference>
<dbReference type="CDD" id="cd00051">
    <property type="entry name" value="EFh"/>
    <property type="match status" value="1"/>
</dbReference>
<dbReference type="PROSITE" id="PS00018">
    <property type="entry name" value="EF_HAND_1"/>
    <property type="match status" value="2"/>
</dbReference>
<keyword evidence="2" id="KW-0106">Calcium</keyword>
<dbReference type="SMART" id="SM00054">
    <property type="entry name" value="EFh"/>
    <property type="match status" value="3"/>
</dbReference>